<proteinExistence type="predicted"/>
<protein>
    <submittedName>
        <fullName evidence="2">Uncharacterized protein</fullName>
    </submittedName>
</protein>
<keyword evidence="1" id="KW-0732">Signal</keyword>
<organism evidence="2 3">
    <name type="scientific">Devosia albogilva</name>
    <dbReference type="NCBI Taxonomy" id="429726"/>
    <lineage>
        <taxon>Bacteria</taxon>
        <taxon>Pseudomonadati</taxon>
        <taxon>Pseudomonadota</taxon>
        <taxon>Alphaproteobacteria</taxon>
        <taxon>Hyphomicrobiales</taxon>
        <taxon>Devosiaceae</taxon>
        <taxon>Devosia</taxon>
    </lineage>
</organism>
<evidence type="ECO:0000313" key="3">
    <source>
        <dbReference type="Proteomes" id="UP001597521"/>
    </source>
</evidence>
<feature type="signal peptide" evidence="1">
    <location>
        <begin position="1"/>
        <end position="23"/>
    </location>
</feature>
<dbReference type="EMBL" id="JBHUNP010000001">
    <property type="protein sequence ID" value="MFD2648804.1"/>
    <property type="molecule type" value="Genomic_DNA"/>
</dbReference>
<feature type="chain" id="PRO_5045733598" evidence="1">
    <location>
        <begin position="24"/>
        <end position="197"/>
    </location>
</feature>
<name>A0ABW5QNC0_9HYPH</name>
<evidence type="ECO:0000313" key="2">
    <source>
        <dbReference type="EMBL" id="MFD2648804.1"/>
    </source>
</evidence>
<keyword evidence="3" id="KW-1185">Reference proteome</keyword>
<evidence type="ECO:0000256" key="1">
    <source>
        <dbReference type="SAM" id="SignalP"/>
    </source>
</evidence>
<gene>
    <name evidence="2" type="ORF">ACFSX5_13515</name>
</gene>
<reference evidence="3" key="1">
    <citation type="journal article" date="2019" name="Int. J. Syst. Evol. Microbiol.">
        <title>The Global Catalogue of Microorganisms (GCM) 10K type strain sequencing project: providing services to taxonomists for standard genome sequencing and annotation.</title>
        <authorList>
            <consortium name="The Broad Institute Genomics Platform"/>
            <consortium name="The Broad Institute Genome Sequencing Center for Infectious Disease"/>
            <person name="Wu L."/>
            <person name="Ma J."/>
        </authorList>
    </citation>
    <scope>NUCLEOTIDE SEQUENCE [LARGE SCALE GENOMIC DNA]</scope>
    <source>
        <strain evidence="3">CCM 7427</strain>
    </source>
</reference>
<dbReference type="RefSeq" id="WP_386834113.1">
    <property type="nucleotide sequence ID" value="NZ_JBHUNP010000001.1"/>
</dbReference>
<comment type="caution">
    <text evidence="2">The sequence shown here is derived from an EMBL/GenBank/DDBJ whole genome shotgun (WGS) entry which is preliminary data.</text>
</comment>
<sequence length="197" mass="18765">MNTVTKLTAIAAILASTSSWAMAQANVGAGAGANVGVDAGGASVGTGVDANANAGGNNGNSNAGTNANANAQAGANNSANSNVGANAAGNAEVNYGSIISSLRTSNVTGADIEALGADAQIEIVTLAELQGNAAENSAALGEAVSAQATSLTELTAAIEANADVQAALSAQGFTSDQIVAVTSSGEGNLTIVVDDTK</sequence>
<accession>A0ABW5QNC0</accession>
<dbReference type="Proteomes" id="UP001597521">
    <property type="component" value="Unassembled WGS sequence"/>
</dbReference>